<protein>
    <submittedName>
        <fullName evidence="1">Histidinol-phosphate aminotransferase family protein</fullName>
    </submittedName>
</protein>
<organism evidence="1 2">
    <name type="scientific">Hominisplanchenecus murintestinalis</name>
    <dbReference type="NCBI Taxonomy" id="2941517"/>
    <lineage>
        <taxon>Bacteria</taxon>
        <taxon>Bacillati</taxon>
        <taxon>Bacillota</taxon>
        <taxon>Clostridia</taxon>
        <taxon>Lachnospirales</taxon>
        <taxon>Lachnospiraceae</taxon>
        <taxon>Hominisplanchenecus</taxon>
    </lineage>
</organism>
<evidence type="ECO:0000313" key="1">
    <source>
        <dbReference type="EMBL" id="TGY00398.1"/>
    </source>
</evidence>
<keyword evidence="2" id="KW-1185">Reference proteome</keyword>
<gene>
    <name evidence="1" type="ORF">E5357_02540</name>
</gene>
<dbReference type="Proteomes" id="UP000307720">
    <property type="component" value="Unassembled WGS sequence"/>
</dbReference>
<accession>A0AC61R326</accession>
<reference evidence="1" key="1">
    <citation type="submission" date="2019-04" db="EMBL/GenBank/DDBJ databases">
        <title>Microbes associate with the intestines of laboratory mice.</title>
        <authorList>
            <person name="Navarre W."/>
            <person name="Wong E."/>
            <person name="Huang K."/>
            <person name="Tropini C."/>
            <person name="Ng K."/>
            <person name="Yu B."/>
        </authorList>
    </citation>
    <scope>NUCLEOTIDE SEQUENCE</scope>
    <source>
        <strain evidence="1">NM72_1-8</strain>
    </source>
</reference>
<name>A0AC61R326_9FIRM</name>
<evidence type="ECO:0000313" key="2">
    <source>
        <dbReference type="Proteomes" id="UP000307720"/>
    </source>
</evidence>
<comment type="caution">
    <text evidence="1">The sequence shown here is derived from an EMBL/GenBank/DDBJ whole genome shotgun (WGS) entry which is preliminary data.</text>
</comment>
<dbReference type="EMBL" id="SRZB01000002">
    <property type="protein sequence ID" value="TGY00398.1"/>
    <property type="molecule type" value="Genomic_DNA"/>
</dbReference>
<keyword evidence="1" id="KW-0808">Transferase</keyword>
<proteinExistence type="predicted"/>
<keyword evidence="1" id="KW-0032">Aminotransferase</keyword>
<sequence>MGSLRMKSEGAEMYRDKYIASTYRIKDHTDRRGYLRLDMNENPEGLPEDFVRETVKKITPEFLASYPQKDNLLGLIAGREGVDVQNVTLTNGSDEGMRLVFETFTHTGGRVLTVTPTFEMYQVYASMFGVELDTVPFKEDFTIETEELLGAIKEDTNLVVLLNPNSPIGTEFTEEEFERIVAKAEAVSAVVLVDEAYYPFGVESKVAYCRKHPHVMVMRTFSKWCSLAALRVGYLIGSEECIHLIENAQSTYNVNSVGILFAEELLKREDILDMLRQSMEEGRNYLVSKLESAGYSYYAAKGNYILIKPKKAPQLIAEGLKEEHILIKTYRKGMLAGWLRITLGSRKIMERFWEGFFRMEERDS</sequence>